<proteinExistence type="inferred from homology"/>
<evidence type="ECO:0000256" key="7">
    <source>
        <dbReference type="ARBA" id="ARBA00022842"/>
    </source>
</evidence>
<evidence type="ECO:0000313" key="12">
    <source>
        <dbReference type="Proteomes" id="UP000198906"/>
    </source>
</evidence>
<evidence type="ECO:0000256" key="5">
    <source>
        <dbReference type="ARBA" id="ARBA00022723"/>
    </source>
</evidence>
<accession>A0A1C6R8J9</accession>
<dbReference type="PANTHER" id="PTHR42904">
    <property type="entry name" value="NUDIX HYDROLASE, NUDC SUBFAMILY"/>
    <property type="match status" value="1"/>
</dbReference>
<dbReference type="InterPro" id="IPR050241">
    <property type="entry name" value="NAD-cap_RNA_hydrolase_NudC"/>
</dbReference>
<evidence type="ECO:0000256" key="2">
    <source>
        <dbReference type="ARBA" id="ARBA00001947"/>
    </source>
</evidence>
<dbReference type="InterPro" id="IPR000086">
    <property type="entry name" value="NUDIX_hydrolase_dom"/>
</dbReference>
<evidence type="ECO:0000256" key="8">
    <source>
        <dbReference type="ARBA" id="ARBA00023027"/>
    </source>
</evidence>
<dbReference type="PANTHER" id="PTHR42904:SF6">
    <property type="entry name" value="NAD-CAPPED RNA HYDROLASE NUDT12"/>
    <property type="match status" value="1"/>
</dbReference>
<dbReference type="CDD" id="cd03429">
    <property type="entry name" value="NUDIX_NADH_pyrophosphatase_Nudt13"/>
    <property type="match status" value="1"/>
</dbReference>
<keyword evidence="8" id="KW-0520">NAD</keyword>
<dbReference type="InterPro" id="IPR049734">
    <property type="entry name" value="NudC-like_C"/>
</dbReference>
<dbReference type="InterPro" id="IPR015797">
    <property type="entry name" value="NUDIX_hydrolase-like_dom_sf"/>
</dbReference>
<comment type="cofactor">
    <cofactor evidence="2">
        <name>Zn(2+)</name>
        <dbReference type="ChEBI" id="CHEBI:29105"/>
    </cofactor>
</comment>
<comment type="cofactor">
    <cofactor evidence="1">
        <name>Mg(2+)</name>
        <dbReference type="ChEBI" id="CHEBI:18420"/>
    </cofactor>
</comment>
<evidence type="ECO:0000313" key="11">
    <source>
        <dbReference type="EMBL" id="SCL13413.1"/>
    </source>
</evidence>
<dbReference type="GO" id="GO:0046872">
    <property type="term" value="F:metal ion binding"/>
    <property type="evidence" value="ECO:0007669"/>
    <property type="project" value="UniProtKB-KW"/>
</dbReference>
<dbReference type="STRING" id="47866.GA0074694_0317"/>
<dbReference type="SUPFAM" id="SSF55811">
    <property type="entry name" value="Nudix"/>
    <property type="match status" value="1"/>
</dbReference>
<name>A0A1C6R8J9_9ACTN</name>
<evidence type="ECO:0000259" key="10">
    <source>
        <dbReference type="PROSITE" id="PS51462"/>
    </source>
</evidence>
<dbReference type="Pfam" id="PF09296">
    <property type="entry name" value="NUDIX-like"/>
    <property type="match status" value="1"/>
</dbReference>
<dbReference type="InterPro" id="IPR015375">
    <property type="entry name" value="NADH_PPase-like_N"/>
</dbReference>
<dbReference type="PROSITE" id="PS00893">
    <property type="entry name" value="NUDIX_BOX"/>
    <property type="match status" value="1"/>
</dbReference>
<evidence type="ECO:0000256" key="4">
    <source>
        <dbReference type="ARBA" id="ARBA00012381"/>
    </source>
</evidence>
<dbReference type="Gene3D" id="3.90.79.10">
    <property type="entry name" value="Nucleoside Triphosphate Pyrophosphohydrolase"/>
    <property type="match status" value="1"/>
</dbReference>
<dbReference type="NCBIfam" id="NF001299">
    <property type="entry name" value="PRK00241.1"/>
    <property type="match status" value="1"/>
</dbReference>
<keyword evidence="5" id="KW-0479">Metal-binding</keyword>
<evidence type="ECO:0000256" key="9">
    <source>
        <dbReference type="ARBA" id="ARBA00023679"/>
    </source>
</evidence>
<protein>
    <recommendedName>
        <fullName evidence="4">NAD(+) diphosphatase</fullName>
        <ecNumber evidence="4">3.6.1.22</ecNumber>
    </recommendedName>
</protein>
<dbReference type="GO" id="GO:0005829">
    <property type="term" value="C:cytosol"/>
    <property type="evidence" value="ECO:0007669"/>
    <property type="project" value="TreeGrafter"/>
</dbReference>
<dbReference type="EMBL" id="FMHU01000001">
    <property type="protein sequence ID" value="SCL13413.1"/>
    <property type="molecule type" value="Genomic_DNA"/>
</dbReference>
<reference evidence="12" key="1">
    <citation type="submission" date="2016-06" db="EMBL/GenBank/DDBJ databases">
        <authorList>
            <person name="Varghese N."/>
        </authorList>
    </citation>
    <scope>NUCLEOTIDE SEQUENCE [LARGE SCALE GENOMIC DNA]</scope>
    <source>
        <strain evidence="12">DSM 46123</strain>
    </source>
</reference>
<evidence type="ECO:0000256" key="6">
    <source>
        <dbReference type="ARBA" id="ARBA00022801"/>
    </source>
</evidence>
<dbReference type="Gene3D" id="3.90.79.20">
    <property type="match status" value="1"/>
</dbReference>
<sequence length="329" mass="34987">MTRTGGAGAEPAREAPALPPLARAVLDRAAHRRTDPVWLAEAWRRGLVLVVDTAAGGRTLVTVDRTPPALRLLDPGQAPDGPPMFLGVGVDGVPLFAVDATLPTIPETRAGSLREVGHLLDDRDAGLFITAVALANWHRRHRFSATTGEPTTPDEGGWSRLDAHGDRVWPRTDPAMIVLVHDGVSGPDGRCLLGNNTTWPATPGARRFSCLAGYVEPGESAETAVAREVTEEVGLTVSGIRYAGSQPWPFPGSLMLGFLARADPAQPLHLDPAEIAYARWFSRREIAEAVADGAVDVGDGERLLLPPPLSIAHFLIGRWLADTEPGPGP</sequence>
<keyword evidence="7" id="KW-0460">Magnesium</keyword>
<evidence type="ECO:0000256" key="1">
    <source>
        <dbReference type="ARBA" id="ARBA00001946"/>
    </source>
</evidence>
<comment type="similarity">
    <text evidence="3">Belongs to the Nudix hydrolase family. NudC subfamily.</text>
</comment>
<dbReference type="PROSITE" id="PS51462">
    <property type="entry name" value="NUDIX"/>
    <property type="match status" value="1"/>
</dbReference>
<evidence type="ECO:0000256" key="3">
    <source>
        <dbReference type="ARBA" id="ARBA00009595"/>
    </source>
</evidence>
<comment type="catalytic activity">
    <reaction evidence="9">
        <text>a 5'-end NAD(+)-phospho-ribonucleoside in mRNA + H2O = a 5'-end phospho-adenosine-phospho-ribonucleoside in mRNA + beta-nicotinamide D-ribonucleotide + 2 H(+)</text>
        <dbReference type="Rhea" id="RHEA:60876"/>
        <dbReference type="Rhea" id="RHEA-COMP:15698"/>
        <dbReference type="Rhea" id="RHEA-COMP:15719"/>
        <dbReference type="ChEBI" id="CHEBI:14649"/>
        <dbReference type="ChEBI" id="CHEBI:15377"/>
        <dbReference type="ChEBI" id="CHEBI:15378"/>
        <dbReference type="ChEBI" id="CHEBI:144029"/>
        <dbReference type="ChEBI" id="CHEBI:144051"/>
    </reaction>
    <physiologicalReaction direction="left-to-right" evidence="9">
        <dbReference type="Rhea" id="RHEA:60877"/>
    </physiologicalReaction>
</comment>
<feature type="domain" description="Nudix hydrolase" evidence="10">
    <location>
        <begin position="170"/>
        <end position="303"/>
    </location>
</feature>
<keyword evidence="6" id="KW-0378">Hydrolase</keyword>
<dbReference type="InterPro" id="IPR020084">
    <property type="entry name" value="NUDIX_hydrolase_CS"/>
</dbReference>
<organism evidence="11 12">
    <name type="scientific">Micromonospora inyonensis</name>
    <dbReference type="NCBI Taxonomy" id="47866"/>
    <lineage>
        <taxon>Bacteria</taxon>
        <taxon>Bacillati</taxon>
        <taxon>Actinomycetota</taxon>
        <taxon>Actinomycetes</taxon>
        <taxon>Micromonosporales</taxon>
        <taxon>Micromonosporaceae</taxon>
        <taxon>Micromonospora</taxon>
    </lineage>
</organism>
<dbReference type="AlphaFoldDB" id="A0A1C6R8J9"/>
<dbReference type="GO" id="GO:0035529">
    <property type="term" value="F:NADH pyrophosphatase activity"/>
    <property type="evidence" value="ECO:0007669"/>
    <property type="project" value="TreeGrafter"/>
</dbReference>
<dbReference type="Proteomes" id="UP000198906">
    <property type="component" value="Unassembled WGS sequence"/>
</dbReference>
<dbReference type="EC" id="3.6.1.22" evidence="4"/>
<gene>
    <name evidence="11" type="ORF">GA0074694_0317</name>
</gene>
<dbReference type="GO" id="GO:0019677">
    <property type="term" value="P:NAD+ catabolic process"/>
    <property type="evidence" value="ECO:0007669"/>
    <property type="project" value="TreeGrafter"/>
</dbReference>
<dbReference type="RefSeq" id="WP_091451274.1">
    <property type="nucleotide sequence ID" value="NZ_FMHU01000001.1"/>
</dbReference>
<dbReference type="GO" id="GO:0006742">
    <property type="term" value="P:NADP+ catabolic process"/>
    <property type="evidence" value="ECO:0007669"/>
    <property type="project" value="TreeGrafter"/>
</dbReference>
<dbReference type="Pfam" id="PF00293">
    <property type="entry name" value="NUDIX"/>
    <property type="match status" value="1"/>
</dbReference>
<keyword evidence="12" id="KW-1185">Reference proteome</keyword>